<reference evidence="1 2" key="1">
    <citation type="submission" date="2023-10" db="EMBL/GenBank/DDBJ databases">
        <title>Chromosome-scale genome assembly provides insights into flower coloration mechanisms of Canna indica.</title>
        <authorList>
            <person name="Li C."/>
        </authorList>
    </citation>
    <scope>NUCLEOTIDE SEQUENCE [LARGE SCALE GENOMIC DNA]</scope>
    <source>
        <tissue evidence="1">Flower</tissue>
    </source>
</reference>
<gene>
    <name evidence="1" type="ORF">Cni_G13544</name>
</gene>
<sequence>MWLISKYLLARSHHHHDPELFKVQHSISIQIKPADHGLALLDARRRPQPAQHPLQALWRDAALALVLVHLERRSQIPLPLFLALRLHQLLELLQIQQPVPVGVRHFHESLRLLWGQLLGSGFRHAEHQLGRGDLAVAVLVEEAEDRVEIHDGGRALSCRLN</sequence>
<dbReference type="Proteomes" id="UP001327560">
    <property type="component" value="Chromosome 4"/>
</dbReference>
<evidence type="ECO:0000313" key="2">
    <source>
        <dbReference type="Proteomes" id="UP001327560"/>
    </source>
</evidence>
<organism evidence="1 2">
    <name type="scientific">Canna indica</name>
    <name type="common">Indian-shot</name>
    <dbReference type="NCBI Taxonomy" id="4628"/>
    <lineage>
        <taxon>Eukaryota</taxon>
        <taxon>Viridiplantae</taxon>
        <taxon>Streptophyta</taxon>
        <taxon>Embryophyta</taxon>
        <taxon>Tracheophyta</taxon>
        <taxon>Spermatophyta</taxon>
        <taxon>Magnoliopsida</taxon>
        <taxon>Liliopsida</taxon>
        <taxon>Zingiberales</taxon>
        <taxon>Cannaceae</taxon>
        <taxon>Canna</taxon>
    </lineage>
</organism>
<keyword evidence="2" id="KW-1185">Reference proteome</keyword>
<protein>
    <submittedName>
        <fullName evidence="1">Uncharacterized protein</fullName>
    </submittedName>
</protein>
<accession>A0AAQ3KA35</accession>
<proteinExistence type="predicted"/>
<dbReference type="AlphaFoldDB" id="A0AAQ3KA35"/>
<name>A0AAQ3KA35_9LILI</name>
<dbReference type="EMBL" id="CP136893">
    <property type="protein sequence ID" value="WOL04822.1"/>
    <property type="molecule type" value="Genomic_DNA"/>
</dbReference>
<evidence type="ECO:0000313" key="1">
    <source>
        <dbReference type="EMBL" id="WOL04822.1"/>
    </source>
</evidence>